<comment type="function">
    <text evidence="7">Component of the NuA4 histone acetyltransferase complex which is involved in transcriptional activation of selected genes principally by acetylation of nucleosomal histone H4 and H2A. The NuA4 complex is also involved in DNA repair.</text>
</comment>
<reference evidence="12 13" key="1">
    <citation type="journal article" date="2012" name="Science">
        <title>The Paleozoic origin of enzymatic lignin decomposition reconstructed from 31 fungal genomes.</title>
        <authorList>
            <person name="Floudas D."/>
            <person name="Binder M."/>
            <person name="Riley R."/>
            <person name="Barry K."/>
            <person name="Blanchette R.A."/>
            <person name="Henrissat B."/>
            <person name="Martinez A.T."/>
            <person name="Otillar R."/>
            <person name="Spatafora J.W."/>
            <person name="Yadav J.S."/>
            <person name="Aerts A."/>
            <person name="Benoit I."/>
            <person name="Boyd A."/>
            <person name="Carlson A."/>
            <person name="Copeland A."/>
            <person name="Coutinho P.M."/>
            <person name="de Vries R.P."/>
            <person name="Ferreira P."/>
            <person name="Findley K."/>
            <person name="Foster B."/>
            <person name="Gaskell J."/>
            <person name="Glotzer D."/>
            <person name="Gorecki P."/>
            <person name="Heitman J."/>
            <person name="Hesse C."/>
            <person name="Hori C."/>
            <person name="Igarashi K."/>
            <person name="Jurgens J.A."/>
            <person name="Kallen N."/>
            <person name="Kersten P."/>
            <person name="Kohler A."/>
            <person name="Kuees U."/>
            <person name="Kumar T.K.A."/>
            <person name="Kuo A."/>
            <person name="LaButti K."/>
            <person name="Larrondo L.F."/>
            <person name="Lindquist E."/>
            <person name="Ling A."/>
            <person name="Lombard V."/>
            <person name="Lucas S."/>
            <person name="Lundell T."/>
            <person name="Martin R."/>
            <person name="McLaughlin D.J."/>
            <person name="Morgenstern I."/>
            <person name="Morin E."/>
            <person name="Murat C."/>
            <person name="Nagy L.G."/>
            <person name="Nolan M."/>
            <person name="Ohm R.A."/>
            <person name="Patyshakuliyeva A."/>
            <person name="Rokas A."/>
            <person name="Ruiz-Duenas F.J."/>
            <person name="Sabat G."/>
            <person name="Salamov A."/>
            <person name="Samejima M."/>
            <person name="Schmutz J."/>
            <person name="Slot J.C."/>
            <person name="St John F."/>
            <person name="Stenlid J."/>
            <person name="Sun H."/>
            <person name="Sun S."/>
            <person name="Syed K."/>
            <person name="Tsang A."/>
            <person name="Wiebenga A."/>
            <person name="Young D."/>
            <person name="Pisabarro A."/>
            <person name="Eastwood D.C."/>
            <person name="Martin F."/>
            <person name="Cullen D."/>
            <person name="Grigoriev I.V."/>
            <person name="Hibbett D.S."/>
        </authorList>
    </citation>
    <scope>NUCLEOTIDE SEQUENCE [LARGE SCALE GENOMIC DNA]</scope>
    <source>
        <strain evidence="12 13">DJM-731 SS1</strain>
    </source>
</reference>
<evidence type="ECO:0000256" key="7">
    <source>
        <dbReference type="ARBA" id="ARBA00025178"/>
    </source>
</evidence>
<feature type="compositionally biased region" description="Acidic residues" evidence="9">
    <location>
        <begin position="528"/>
        <end position="573"/>
    </location>
</feature>
<dbReference type="InterPro" id="IPR009057">
    <property type="entry name" value="Homeodomain-like_sf"/>
</dbReference>
<dbReference type="PROSITE" id="PS50090">
    <property type="entry name" value="MYB_LIKE"/>
    <property type="match status" value="1"/>
</dbReference>
<keyword evidence="6" id="KW-0539">Nucleus</keyword>
<evidence type="ECO:0000256" key="1">
    <source>
        <dbReference type="ARBA" id="ARBA00004123"/>
    </source>
</evidence>
<proteinExistence type="inferred from homology"/>
<feature type="region of interest" description="Disordered" evidence="9">
    <location>
        <begin position="767"/>
        <end position="786"/>
    </location>
</feature>
<dbReference type="Gene3D" id="1.10.10.60">
    <property type="entry name" value="Homeodomain-like"/>
    <property type="match status" value="1"/>
</dbReference>
<dbReference type="PANTHER" id="PTHR46459">
    <property type="entry name" value="E1A-BINDING PROTEIN P400-RELATED"/>
    <property type="match status" value="1"/>
</dbReference>
<evidence type="ECO:0000256" key="5">
    <source>
        <dbReference type="ARBA" id="ARBA00023204"/>
    </source>
</evidence>
<feature type="compositionally biased region" description="Low complexity" evidence="9">
    <location>
        <begin position="701"/>
        <end position="718"/>
    </location>
</feature>
<feature type="region of interest" description="Disordered" evidence="9">
    <location>
        <begin position="122"/>
        <end position="178"/>
    </location>
</feature>
<feature type="region of interest" description="Disordered" evidence="9">
    <location>
        <begin position="407"/>
        <end position="747"/>
    </location>
</feature>
<dbReference type="SUPFAM" id="SSF46689">
    <property type="entry name" value="Homeodomain-like"/>
    <property type="match status" value="1"/>
</dbReference>
<feature type="compositionally biased region" description="Basic and acidic residues" evidence="9">
    <location>
        <begin position="634"/>
        <end position="647"/>
    </location>
</feature>
<dbReference type="SMART" id="SM00573">
    <property type="entry name" value="HSA"/>
    <property type="match status" value="1"/>
</dbReference>
<protein>
    <recommendedName>
        <fullName evidence="8">Vacuolar import and degradation protein 21</fullName>
    </recommendedName>
</protein>
<dbReference type="SMART" id="SM00717">
    <property type="entry name" value="SANT"/>
    <property type="match status" value="1"/>
</dbReference>
<dbReference type="InterPro" id="IPR014012">
    <property type="entry name" value="HSA_dom"/>
</dbReference>
<dbReference type="STRING" id="1858805.M5FXL9"/>
<comment type="subcellular location">
    <subcellularLocation>
        <location evidence="1">Nucleus</location>
    </subcellularLocation>
</comment>
<feature type="compositionally biased region" description="Low complexity" evidence="9">
    <location>
        <begin position="1275"/>
        <end position="1291"/>
    </location>
</feature>
<evidence type="ECO:0000256" key="3">
    <source>
        <dbReference type="ARBA" id="ARBA00022763"/>
    </source>
</evidence>
<feature type="compositionally biased region" description="Polar residues" evidence="9">
    <location>
        <begin position="684"/>
        <end position="698"/>
    </location>
</feature>
<keyword evidence="5" id="KW-0234">DNA repair</keyword>
<feature type="compositionally biased region" description="Basic and acidic residues" evidence="9">
    <location>
        <begin position="494"/>
        <end position="505"/>
    </location>
</feature>
<dbReference type="OrthoDB" id="5364245at2759"/>
<sequence length="1308" mass="144371">MVEERERQRRDVIGDGRQDLLELFELLSNAPGELVGGNKQVPDHENYVKRWAASAESVMDLSVDLLPIPRAVVSMAESASIPMSIESPKSASSLHLSPSPIAEVRVDGLNLVHDVLTEDEIPSPERATISRRTSRQPSAAPTMSVRAASSKLGLSPTSSDSEPLTEPPTSPRADGIQAAVPGPSITGDMDDLKGAENFYNLSSWNHVNLPPLKEESPEKSDPFAACWSIPDDSWFSSVHPPDQPLSTSYTDTLSSLARTVTMNGPGGQQAGKKRKRHRRDKDAVKGEFAWLAASIGANPVHKHAAHPAKCMTTRDWMVVYREFTFLQAVAEIDELQQRGLWSLRQPKRQPGPPVRKAHWGYLLEEMQWMQTDFVEERQWKAALTYEISLCIKEWWSADERGKRALQAGWKRHQDRRKLDELDQDMDDPEAEEREREERRQRNERDAKQMTEEEEGDMDAENEGDGESEDDELPRSPMKRRRVSSVPGYQLRQSSMKEEDQPDELRQLSGEQEHVEEEAEGHDELDHGEQEDEEMDAEGEADADVDEDAEEDAEGDDDDAEGDGDVEGDSEEVEQAAGIVGEADDGHHEVDAEQHADDEEDEDMDAEGEEDAEGTPEEADGDEDGAEGDNAQETSDEKAQNVTKKNENGDGDEDEDAEGDADAEEDAEGDADAEMKDEAGETEAATGSQLRLSEPTQQLHVLHSPQQEQHQEPQSPQLPSNDSKDVIIPVSTPEAKPTQSPRVANPVIRIDSDVKGAGSHTDLSQLFTGPVLASPEKESPTSPVGPFRDATKADSTFLLPPETPTVDVQSVRLPVLELPSIETIFDPHEVTGRDDYDTLLDLFPDLQVYDLSEPVEELTTQKDRKSEPLPGLPLLMSVKPVLVSTLKPTSQNWDGEHEDWELLLDEPKDIGKPGVLSVFSGRKPGTAIPAPLQEPHHPAARIKALHWNNEDDAILLTCVTRFGENWDLVADAFNTKRNTIAVDWRTPWDCAKRWGIIKPKEGPVTKDIDRARRMDNVAPHPYYQRQEGTKKKERQVALRDVVRKAIKKREQSGPKYSTSKKINLTAHNTHGTLEKNVPSPGDLARQKYDKENMLRLERFAINQANPGGQRLMTRVPSMSLPPVAPVPQQPVSHGPNGQPLTSAHLALMQQQQRLQAQASQSQAGQTQATPVQASAAAMQHYSPQVQAAMMQAQAAAVARAQQAGVNISRAHQAAAAANALPYPGMPPNGSPPSAPMQQAQFQSLIAQLKNGSQITQQQFQHLSKQANSADIIRMLYQQAGYPQQHQPQHGPASSASPPQPHTSPTIPPS</sequence>
<dbReference type="PROSITE" id="PS51204">
    <property type="entry name" value="HSA"/>
    <property type="match status" value="1"/>
</dbReference>
<feature type="compositionally biased region" description="Basic and acidic residues" evidence="9">
    <location>
        <begin position="583"/>
        <end position="594"/>
    </location>
</feature>
<keyword evidence="13" id="KW-1185">Reference proteome</keyword>
<dbReference type="GO" id="GO:0003682">
    <property type="term" value="F:chromatin binding"/>
    <property type="evidence" value="ECO:0007669"/>
    <property type="project" value="TreeGrafter"/>
</dbReference>
<dbReference type="GO" id="GO:0006325">
    <property type="term" value="P:chromatin organization"/>
    <property type="evidence" value="ECO:0007669"/>
    <property type="project" value="UniProtKB-KW"/>
</dbReference>
<name>M5FXL9_DACPD</name>
<evidence type="ECO:0000256" key="2">
    <source>
        <dbReference type="ARBA" id="ARBA00008913"/>
    </source>
</evidence>
<feature type="compositionally biased region" description="Pro residues" evidence="9">
    <location>
        <begin position="1296"/>
        <end position="1308"/>
    </location>
</feature>
<evidence type="ECO:0000256" key="4">
    <source>
        <dbReference type="ARBA" id="ARBA00022853"/>
    </source>
</evidence>
<dbReference type="GeneID" id="63688868"/>
<dbReference type="RefSeq" id="XP_040625144.1">
    <property type="nucleotide sequence ID" value="XM_040773806.1"/>
</dbReference>
<dbReference type="InterPro" id="IPR001005">
    <property type="entry name" value="SANT/Myb"/>
</dbReference>
<dbReference type="Pfam" id="PF07529">
    <property type="entry name" value="HSA"/>
    <property type="match status" value="1"/>
</dbReference>
<dbReference type="GO" id="GO:0035267">
    <property type="term" value="C:NuA4 histone acetyltransferase complex"/>
    <property type="evidence" value="ECO:0007669"/>
    <property type="project" value="TreeGrafter"/>
</dbReference>
<evidence type="ECO:0000256" key="9">
    <source>
        <dbReference type="SAM" id="MobiDB-lite"/>
    </source>
</evidence>
<feature type="compositionally biased region" description="Acidic residues" evidence="9">
    <location>
        <begin position="595"/>
        <end position="626"/>
    </location>
</feature>
<keyword evidence="3" id="KW-0227">DNA damage</keyword>
<accession>M5FXL9</accession>
<feature type="domain" description="Myb-like" evidence="10">
    <location>
        <begin position="946"/>
        <end position="993"/>
    </location>
</feature>
<dbReference type="Pfam" id="PF13921">
    <property type="entry name" value="Myb_DNA-bind_6"/>
    <property type="match status" value="1"/>
</dbReference>
<evidence type="ECO:0000259" key="11">
    <source>
        <dbReference type="PROSITE" id="PS51204"/>
    </source>
</evidence>
<organism evidence="12 13">
    <name type="scientific">Dacryopinax primogenitus (strain DJM 731)</name>
    <name type="common">Brown rot fungus</name>
    <dbReference type="NCBI Taxonomy" id="1858805"/>
    <lineage>
        <taxon>Eukaryota</taxon>
        <taxon>Fungi</taxon>
        <taxon>Dikarya</taxon>
        <taxon>Basidiomycota</taxon>
        <taxon>Agaricomycotina</taxon>
        <taxon>Dacrymycetes</taxon>
        <taxon>Dacrymycetales</taxon>
        <taxon>Dacrymycetaceae</taxon>
        <taxon>Dacryopinax</taxon>
    </lineage>
</organism>
<dbReference type="GO" id="GO:0006281">
    <property type="term" value="P:DNA repair"/>
    <property type="evidence" value="ECO:0007669"/>
    <property type="project" value="UniProtKB-KW"/>
</dbReference>
<dbReference type="EMBL" id="JH795874">
    <property type="protein sequence ID" value="EJT98246.1"/>
    <property type="molecule type" value="Genomic_DNA"/>
</dbReference>
<dbReference type="CDD" id="cd00167">
    <property type="entry name" value="SANT"/>
    <property type="match status" value="1"/>
</dbReference>
<gene>
    <name evidence="12" type="ORF">DACRYDRAFT_24708</name>
</gene>
<keyword evidence="4" id="KW-0156">Chromatin regulator</keyword>
<feature type="compositionally biased region" description="Acidic residues" evidence="9">
    <location>
        <begin position="451"/>
        <end position="471"/>
    </location>
</feature>
<dbReference type="GO" id="GO:0005634">
    <property type="term" value="C:nucleus"/>
    <property type="evidence" value="ECO:0007669"/>
    <property type="project" value="UniProtKB-SubCell"/>
</dbReference>
<feature type="region of interest" description="Disordered" evidence="9">
    <location>
        <begin position="1274"/>
        <end position="1308"/>
    </location>
</feature>
<dbReference type="HOGENOM" id="CLU_260922_0_0_1"/>
<dbReference type="Proteomes" id="UP000030653">
    <property type="component" value="Unassembled WGS sequence"/>
</dbReference>
<feature type="compositionally biased region" description="Acidic residues" evidence="9">
    <location>
        <begin position="421"/>
        <end position="431"/>
    </location>
</feature>
<feature type="compositionally biased region" description="Acidic residues" evidence="9">
    <location>
        <begin position="648"/>
        <end position="671"/>
    </location>
</feature>
<comment type="similarity">
    <text evidence="2">Belongs to the EAF1 family.</text>
</comment>
<dbReference type="OMA" id="IDESSTW"/>
<feature type="domain" description="HSA" evidence="11">
    <location>
        <begin position="346"/>
        <end position="444"/>
    </location>
</feature>
<dbReference type="PANTHER" id="PTHR46459:SF1">
    <property type="entry name" value="E1A-BINDING PROTEIN P400"/>
    <property type="match status" value="1"/>
</dbReference>
<evidence type="ECO:0000256" key="8">
    <source>
        <dbReference type="ARBA" id="ARBA00029670"/>
    </source>
</evidence>
<evidence type="ECO:0000313" key="13">
    <source>
        <dbReference type="Proteomes" id="UP000030653"/>
    </source>
</evidence>
<feature type="region of interest" description="Disordered" evidence="9">
    <location>
        <begin position="1117"/>
        <end position="1139"/>
    </location>
</feature>
<feature type="compositionally biased region" description="Basic and acidic residues" evidence="9">
    <location>
        <begin position="432"/>
        <end position="450"/>
    </location>
</feature>
<evidence type="ECO:0000259" key="10">
    <source>
        <dbReference type="PROSITE" id="PS50090"/>
    </source>
</evidence>
<evidence type="ECO:0000313" key="12">
    <source>
        <dbReference type="EMBL" id="EJT98246.1"/>
    </source>
</evidence>
<feature type="region of interest" description="Disordered" evidence="9">
    <location>
        <begin position="260"/>
        <end position="280"/>
    </location>
</feature>
<evidence type="ECO:0000256" key="6">
    <source>
        <dbReference type="ARBA" id="ARBA00023242"/>
    </source>
</evidence>